<protein>
    <recommendedName>
        <fullName evidence="11">Terpene synthase N-terminal domain-containing protein</fullName>
    </recommendedName>
</protein>
<dbReference type="Gramene" id="TVU15795">
    <property type="protein sequence ID" value="TVU15795"/>
    <property type="gene ID" value="EJB05_39333"/>
</dbReference>
<dbReference type="OrthoDB" id="638746at2759"/>
<sequence length="729" mass="81800">MQHTRVLEDRIREQLLNPVPPPPSSYDTAWVAMVPAPGYLARAPRFPRCVDWILQNQHGDGSWGGPDNALGKDALSSTMACVLALATWDVGHEHVRKGLRFIGDNLSLVTADRCDTPVGFDIIFPGMVVLGIGMGLELPLSEADVDAALRLREVEMRRFSMHTAIADRTTTTWFSSLRVIDCYRCAGTTASGRKAFMAYVAEGLGNLQDWDQVMMYQRKNGSLFNSPSTTAAAAIHNYNDRALDYLDALIGKFGSSVPTAYPLHTYSALCMVDTLEKMGISNGFASEINSILDMAYRSWLDDDEEIILDMETCAVAFRLLRMHGYNIPTDPLAQFSEESSFHDSIQGYQLDDTKSLLELYRASQVRIYEEELVLENIGSWSGKLLKQQLCSNKISRSVEHALKFPFHATLERLEHKRSIESFRTESYRMLKSAYCCASNANEDILALAAHEFRSSQSVYQDELEYINRHPELRAGDGRGRLVRRRGIKRENENLATLIDRWDAHGEVGFCSERVEIVFRAVYETSKQIGAKAAAVQNRSVIHHIAELWADAARAMLTEAEWRRTGHVPSMEEYLRVAEVSFALGTIVPASVYFVGPEELPEAVVRADEYSALLRRTNLVGRLLNDLRTYGKESGQGKPNAVALLLQQHGVEYVAAAEAEVRKAIEAERRELLRLVVAERGAVPRPCRQVFWNMCKVMSLFYLETDGYLSPDEMMGAADAVLHQPLRVRA</sequence>
<keyword evidence="6" id="KW-0456">Lyase</keyword>
<dbReference type="PANTHER" id="PTHR31739">
    <property type="entry name" value="ENT-COPALYL DIPHOSPHATE SYNTHASE, CHLOROPLASTIC"/>
    <property type="match status" value="1"/>
</dbReference>
<comment type="similarity">
    <text evidence="2">Belongs to the terpene synthase family.</text>
</comment>
<reference evidence="9 10" key="1">
    <citation type="journal article" date="2019" name="Sci. Rep.">
        <title>A high-quality genome of Eragrostis curvula grass provides insights into Poaceae evolution and supports new strategies to enhance forage quality.</title>
        <authorList>
            <person name="Carballo J."/>
            <person name="Santos B.A.C.M."/>
            <person name="Zappacosta D."/>
            <person name="Garbus I."/>
            <person name="Selva J.P."/>
            <person name="Gallo C.A."/>
            <person name="Diaz A."/>
            <person name="Albertini E."/>
            <person name="Caccamo M."/>
            <person name="Echenique V."/>
        </authorList>
    </citation>
    <scope>NUCLEOTIDE SEQUENCE [LARGE SCALE GENOMIC DNA]</scope>
    <source>
        <strain evidence="10">cv. Victoria</strain>
        <tissue evidence="9">Leaf</tissue>
    </source>
</reference>
<dbReference type="SUPFAM" id="SSF48576">
    <property type="entry name" value="Terpenoid synthases"/>
    <property type="match status" value="1"/>
</dbReference>
<dbReference type="GO" id="GO:0010333">
    <property type="term" value="F:terpene synthase activity"/>
    <property type="evidence" value="ECO:0007669"/>
    <property type="project" value="InterPro"/>
</dbReference>
<dbReference type="Pfam" id="PF01397">
    <property type="entry name" value="Terpene_synth"/>
    <property type="match status" value="1"/>
</dbReference>
<organism evidence="9 10">
    <name type="scientific">Eragrostis curvula</name>
    <name type="common">weeping love grass</name>
    <dbReference type="NCBI Taxonomy" id="38414"/>
    <lineage>
        <taxon>Eukaryota</taxon>
        <taxon>Viridiplantae</taxon>
        <taxon>Streptophyta</taxon>
        <taxon>Embryophyta</taxon>
        <taxon>Tracheophyta</taxon>
        <taxon>Spermatophyta</taxon>
        <taxon>Magnoliopsida</taxon>
        <taxon>Liliopsida</taxon>
        <taxon>Poales</taxon>
        <taxon>Poaceae</taxon>
        <taxon>PACMAD clade</taxon>
        <taxon>Chloridoideae</taxon>
        <taxon>Eragrostideae</taxon>
        <taxon>Eragrostidinae</taxon>
        <taxon>Eragrostis</taxon>
    </lineage>
</organism>
<proteinExistence type="inferred from homology"/>
<gene>
    <name evidence="9" type="ORF">EJB05_39333</name>
</gene>
<evidence type="ECO:0000256" key="2">
    <source>
        <dbReference type="ARBA" id="ARBA00006333"/>
    </source>
</evidence>
<dbReference type="Gene3D" id="1.50.10.130">
    <property type="entry name" value="Terpene synthase, N-terminal domain"/>
    <property type="match status" value="1"/>
</dbReference>
<evidence type="ECO:0000256" key="5">
    <source>
        <dbReference type="ARBA" id="ARBA00022842"/>
    </source>
</evidence>
<keyword evidence="5" id="KW-0460">Magnesium</keyword>
<feature type="non-terminal residue" evidence="9">
    <location>
        <position position="1"/>
    </location>
</feature>
<dbReference type="GO" id="GO:0006952">
    <property type="term" value="P:defense response"/>
    <property type="evidence" value="ECO:0007669"/>
    <property type="project" value="UniProtKB-KW"/>
</dbReference>
<dbReference type="Proteomes" id="UP000324897">
    <property type="component" value="Unassembled WGS sequence"/>
</dbReference>
<evidence type="ECO:0000256" key="3">
    <source>
        <dbReference type="ARBA" id="ARBA00022723"/>
    </source>
</evidence>
<dbReference type="InterPro" id="IPR050148">
    <property type="entry name" value="Terpene_synthase-like"/>
</dbReference>
<dbReference type="InterPro" id="IPR008949">
    <property type="entry name" value="Isoprenoid_synthase_dom_sf"/>
</dbReference>
<dbReference type="InterPro" id="IPR036965">
    <property type="entry name" value="Terpene_synth_N_sf"/>
</dbReference>
<dbReference type="GO" id="GO:0016102">
    <property type="term" value="P:diterpenoid biosynthetic process"/>
    <property type="evidence" value="ECO:0007669"/>
    <property type="project" value="UniProtKB-ARBA"/>
</dbReference>
<dbReference type="GO" id="GO:0000287">
    <property type="term" value="F:magnesium ion binding"/>
    <property type="evidence" value="ECO:0007669"/>
    <property type="project" value="InterPro"/>
</dbReference>
<feature type="domain" description="Terpene synthase N-terminal" evidence="7">
    <location>
        <begin position="209"/>
        <end position="402"/>
    </location>
</feature>
<comment type="caution">
    <text evidence="9">The sequence shown here is derived from an EMBL/GenBank/DDBJ whole genome shotgun (WGS) entry which is preliminary data.</text>
</comment>
<dbReference type="AlphaFoldDB" id="A0A5J9TWX2"/>
<name>A0A5J9TWX2_9POAL</name>
<dbReference type="FunFam" id="1.10.600.10:FF:000005">
    <property type="entry name" value="Ent-kaur-16-ene synthase, chloroplastic"/>
    <property type="match status" value="1"/>
</dbReference>
<evidence type="ECO:0000256" key="4">
    <source>
        <dbReference type="ARBA" id="ARBA00022821"/>
    </source>
</evidence>
<keyword evidence="4" id="KW-0611">Plant defense</keyword>
<evidence type="ECO:0000313" key="10">
    <source>
        <dbReference type="Proteomes" id="UP000324897"/>
    </source>
</evidence>
<dbReference type="InterPro" id="IPR008930">
    <property type="entry name" value="Terpenoid_cyclase/PrenylTrfase"/>
</dbReference>
<evidence type="ECO:0008006" key="11">
    <source>
        <dbReference type="Google" id="ProtNLM"/>
    </source>
</evidence>
<dbReference type="InterPro" id="IPR001906">
    <property type="entry name" value="Terpene_synth_N"/>
</dbReference>
<accession>A0A5J9TWX2</accession>
<keyword evidence="10" id="KW-1185">Reference proteome</keyword>
<evidence type="ECO:0000256" key="1">
    <source>
        <dbReference type="ARBA" id="ARBA00001946"/>
    </source>
</evidence>
<evidence type="ECO:0000259" key="8">
    <source>
        <dbReference type="Pfam" id="PF03936"/>
    </source>
</evidence>
<evidence type="ECO:0000259" key="7">
    <source>
        <dbReference type="Pfam" id="PF01397"/>
    </source>
</evidence>
<dbReference type="Pfam" id="PF03936">
    <property type="entry name" value="Terpene_synth_C"/>
    <property type="match status" value="1"/>
</dbReference>
<evidence type="ECO:0000313" key="9">
    <source>
        <dbReference type="EMBL" id="TVU15795.1"/>
    </source>
</evidence>
<keyword evidence="3" id="KW-0479">Metal-binding</keyword>
<dbReference type="SUPFAM" id="SSF48239">
    <property type="entry name" value="Terpenoid cyclases/Protein prenyltransferases"/>
    <property type="match status" value="2"/>
</dbReference>
<dbReference type="SFLD" id="SFLDG01014">
    <property type="entry name" value="Terpene_Cyclase_Like_1_N-term"/>
    <property type="match status" value="2"/>
</dbReference>
<feature type="domain" description="Terpene synthase metal-binding" evidence="8">
    <location>
        <begin position="486"/>
        <end position="669"/>
    </location>
</feature>
<evidence type="ECO:0000256" key="6">
    <source>
        <dbReference type="ARBA" id="ARBA00023239"/>
    </source>
</evidence>
<dbReference type="EMBL" id="RWGY01000031">
    <property type="protein sequence ID" value="TVU15795.1"/>
    <property type="molecule type" value="Genomic_DNA"/>
</dbReference>
<dbReference type="Gene3D" id="1.10.600.10">
    <property type="entry name" value="Farnesyl Diphosphate Synthase"/>
    <property type="match status" value="1"/>
</dbReference>
<comment type="cofactor">
    <cofactor evidence="1">
        <name>Mg(2+)</name>
        <dbReference type="ChEBI" id="CHEBI:18420"/>
    </cofactor>
</comment>
<dbReference type="Gene3D" id="1.50.10.160">
    <property type="match status" value="1"/>
</dbReference>
<dbReference type="PANTHER" id="PTHR31739:SF17">
    <property type="entry name" value="ENT-SANDARACOPIMARA-8(14),15-DIENE SYNTHASE, CHLOROPLASTIC"/>
    <property type="match status" value="1"/>
</dbReference>
<dbReference type="InterPro" id="IPR005630">
    <property type="entry name" value="Terpene_synthase_metal-bd"/>
</dbReference>
<dbReference type="FunFam" id="1.50.10.130:FF:000003">
    <property type="entry name" value="Ent-cassa-12,15-diene synthase"/>
    <property type="match status" value="1"/>
</dbReference>